<dbReference type="EMBL" id="JAJEQN010000001">
    <property type="protein sequence ID" value="MCC2220132.1"/>
    <property type="molecule type" value="Genomic_DNA"/>
</dbReference>
<keyword evidence="3" id="KW-1185">Reference proteome</keyword>
<keyword evidence="1" id="KW-0472">Membrane</keyword>
<keyword evidence="1" id="KW-0812">Transmembrane</keyword>
<evidence type="ECO:0000256" key="1">
    <source>
        <dbReference type="SAM" id="Phobius"/>
    </source>
</evidence>
<feature type="transmembrane region" description="Helical" evidence="1">
    <location>
        <begin position="180"/>
        <end position="203"/>
    </location>
</feature>
<evidence type="ECO:0000313" key="3">
    <source>
        <dbReference type="Proteomes" id="UP001198200"/>
    </source>
</evidence>
<keyword evidence="1" id="KW-1133">Transmembrane helix</keyword>
<protein>
    <submittedName>
        <fullName evidence="2">Uncharacterized protein</fullName>
    </submittedName>
</protein>
<proteinExistence type="predicted"/>
<dbReference type="RefSeq" id="WP_308730824.1">
    <property type="nucleotide sequence ID" value="NZ_JAJEQN010000001.1"/>
</dbReference>
<feature type="transmembrane region" description="Helical" evidence="1">
    <location>
        <begin position="143"/>
        <end position="168"/>
    </location>
</feature>
<comment type="caution">
    <text evidence="2">The sequence shown here is derived from an EMBL/GenBank/DDBJ whole genome shotgun (WGS) entry which is preliminary data.</text>
</comment>
<name>A0AAE3E111_9FIRM</name>
<accession>A0AAE3E111</accession>
<feature type="transmembrane region" description="Helical" evidence="1">
    <location>
        <begin position="37"/>
        <end position="57"/>
    </location>
</feature>
<dbReference type="Proteomes" id="UP001198200">
    <property type="component" value="Unassembled WGS sequence"/>
</dbReference>
<gene>
    <name evidence="2" type="ORF">LKD48_00515</name>
</gene>
<evidence type="ECO:0000313" key="2">
    <source>
        <dbReference type="EMBL" id="MCC2220132.1"/>
    </source>
</evidence>
<sequence length="764" mass="87564">MKEIVTIIFALLFLALDLSLIVSVKRLIKAGSKIQGAAAAVCYGIFGVVAVFACGIGSEGMYQSMKKTALFSYIKTNFLSGSNPQVLYFLFYILMINFAVCIAGLLIWWFILLMSKLTCVQNAAIYIKEKMRKRPFTTILGKWIWNLSSAMLVLFFIQIVCGLIAVYVKIPEFSYIRKTQWLYGFFRLTFLISLVMAGVGRALSYDVKWSLEQGAPQESATQKAEKKQASYERLLLGVNLRVASRSDLKMVLPDYLYECFQRRHRVVFLCRGKEEKLHWQMTLTDMLTGRFGEICLIRIGESIHLKNREDIDILVADADEFLHTNLQQIWPQWFFQVGFVILSDSHRFLADTTQADAFFALWRQMASQDFSQRSSKSSIQYLFLDCTMSAQEKEALVYYAGGDVEDQADWEKEASNEESRELVPWLVVSQAGLYRRLLLLMKAENGVPESWLIRQKKRFGMEHASTEEFLKNVLSAVLPDYPVQNIYDIFSFEEEPAWPHGKWKVRLSDAAAEAILTRRDTEKKLISTRPEMIRLPDMVYEMEDVAPLGSKLEQNNWRMQLCEAKIKRTCRGVYFLAETRSLSDYDHMIHEEYEEKSVFRQPDQYETVFLQLTIMCSESSEKKQLAQLLASVCNEVLSTIFPYNKGQITACYRDEDSSLGIVPFIRHSQTTENMYQDAFVIDLIENQSEEGLAAALYKNSGLLFMLCREWLRRAVNDPKSSEAALVDYIMKIQQTQLMLPAASESAGQLAGLAKLLLGLLSEQT</sequence>
<organism evidence="2 3">
    <name type="scientific">Anthropogastromicrobium aceti</name>
    <dbReference type="NCBI Taxonomy" id="2981768"/>
    <lineage>
        <taxon>Bacteria</taxon>
        <taxon>Bacillati</taxon>
        <taxon>Bacillota</taxon>
        <taxon>Clostridia</taxon>
        <taxon>Lachnospirales</taxon>
        <taxon>Lachnospiraceae</taxon>
        <taxon>Anthropogastromicrobium</taxon>
    </lineage>
</organism>
<dbReference type="AlphaFoldDB" id="A0AAE3E111"/>
<reference evidence="2 3" key="1">
    <citation type="submission" date="2021-10" db="EMBL/GenBank/DDBJ databases">
        <title>Anaerobic single-cell dispensing facilitates the cultivation of human gut bacteria.</title>
        <authorList>
            <person name="Afrizal A."/>
        </authorList>
    </citation>
    <scope>NUCLEOTIDE SEQUENCE [LARGE SCALE GENOMIC DNA]</scope>
    <source>
        <strain evidence="2 3">CLA-AA-H224</strain>
    </source>
</reference>
<feature type="transmembrane region" description="Helical" evidence="1">
    <location>
        <begin position="86"/>
        <end position="111"/>
    </location>
</feature>